<reference evidence="1 3" key="1">
    <citation type="submission" date="2015-10" db="EMBL/GenBank/DDBJ databases">
        <title>The cercosporin biosynthetic gene cluster was horizontally transferred to several fungal lineages and shown to be expanded in Cercospora beticola based on microsynteny with recipient genomes.</title>
        <authorList>
            <person name="De Jonge R."/>
            <person name="Ebert M.K."/>
            <person name="Suttle J.C."/>
            <person name="Jurick Ii W.M."/>
            <person name="Secor G.A."/>
            <person name="Thomma B.P."/>
            <person name="Van De Peer Y."/>
            <person name="Bolton M.D."/>
        </authorList>
    </citation>
    <scope>NUCLEOTIDE SEQUENCE [LARGE SCALE GENOMIC DNA]</scope>
    <source>
        <strain evidence="1 3">09-40</strain>
    </source>
</reference>
<sequence>MADLNATIKQTMMVSTRSATFGERANNYWMLVEPKSGAEARRNLDSKGISYKKTSSMNRLYELSYRVQRGLLVLDKYSFTELERICVRKHYKLPDNLPKGKVAARKELTQYLEARDTHNTFDKFLDLPAELRVMIYKFHLQDLEATAENLEHLWAQPPITKVNKLIRTETLDLFHNTCNFTFKFRQNSEDYYEWCRMDLKFITRAKMYPIRHLRVFGQMLVQRSHQSNWLVVIDTKAKTFRLDPVESVNHPFAWGDVGFEAVRSAMEKRVKKIIDECRDERGLLLLTSGIRDGIVGWFEHR</sequence>
<evidence type="ECO:0000313" key="4">
    <source>
        <dbReference type="Proteomes" id="UP001302367"/>
    </source>
</evidence>
<reference evidence="2 4" key="2">
    <citation type="submission" date="2023-09" db="EMBL/GenBank/DDBJ databases">
        <title>Complete-Gapless Cercospora beticola genome.</title>
        <authorList>
            <person name="Wyatt N.A."/>
            <person name="Spanner R.E."/>
            <person name="Bolton M.D."/>
        </authorList>
    </citation>
    <scope>NUCLEOTIDE SEQUENCE [LARGE SCALE GENOMIC DNA]</scope>
    <source>
        <strain evidence="2">Cb09-40</strain>
    </source>
</reference>
<accession>A0A2G5HYL5</accession>
<dbReference type="AlphaFoldDB" id="A0A2G5HYL5"/>
<dbReference type="Proteomes" id="UP001302367">
    <property type="component" value="Chromosome 2"/>
</dbReference>
<dbReference type="EMBL" id="CP134185">
    <property type="protein sequence ID" value="WPA98948.1"/>
    <property type="molecule type" value="Genomic_DNA"/>
</dbReference>
<proteinExistence type="predicted"/>
<name>A0A2G5HYL5_CERBT</name>
<evidence type="ECO:0000313" key="1">
    <source>
        <dbReference type="EMBL" id="PIA97373.1"/>
    </source>
</evidence>
<evidence type="ECO:0000313" key="3">
    <source>
        <dbReference type="Proteomes" id="UP000230605"/>
    </source>
</evidence>
<dbReference type="EMBL" id="LKMD01000102">
    <property type="protein sequence ID" value="PIA97373.1"/>
    <property type="molecule type" value="Genomic_DNA"/>
</dbReference>
<keyword evidence="4" id="KW-1185">Reference proteome</keyword>
<dbReference type="OrthoDB" id="3634800at2759"/>
<organism evidence="1 3">
    <name type="scientific">Cercospora beticola</name>
    <name type="common">Sugarbeet leaf spot fungus</name>
    <dbReference type="NCBI Taxonomy" id="122368"/>
    <lineage>
        <taxon>Eukaryota</taxon>
        <taxon>Fungi</taxon>
        <taxon>Dikarya</taxon>
        <taxon>Ascomycota</taxon>
        <taxon>Pezizomycotina</taxon>
        <taxon>Dothideomycetes</taxon>
        <taxon>Dothideomycetidae</taxon>
        <taxon>Mycosphaerellales</taxon>
        <taxon>Mycosphaerellaceae</taxon>
        <taxon>Cercospora</taxon>
    </lineage>
</organism>
<evidence type="ECO:0000313" key="2">
    <source>
        <dbReference type="EMBL" id="WPA98948.1"/>
    </source>
</evidence>
<gene>
    <name evidence="1" type="ORF">CB0940_06323</name>
    <name evidence="2" type="ORF">RHO25_003561</name>
</gene>
<dbReference type="Proteomes" id="UP000230605">
    <property type="component" value="Chromosome 2"/>
</dbReference>
<protein>
    <submittedName>
        <fullName evidence="1">Uncharacterized protein</fullName>
    </submittedName>
</protein>